<dbReference type="InterPro" id="IPR050312">
    <property type="entry name" value="IolE/XylAMocC-like"/>
</dbReference>
<dbReference type="InterPro" id="IPR013022">
    <property type="entry name" value="Xyl_isomerase-like_TIM-brl"/>
</dbReference>
<dbReference type="Gene3D" id="3.20.20.150">
    <property type="entry name" value="Divalent-metal-dependent TIM barrel enzymes"/>
    <property type="match status" value="1"/>
</dbReference>
<dbReference type="EC" id="3.1.21.2" evidence="2"/>
<evidence type="ECO:0000259" key="1">
    <source>
        <dbReference type="Pfam" id="PF01261"/>
    </source>
</evidence>
<dbReference type="AlphaFoldDB" id="A0A1S8SAX2"/>
<proteinExistence type="predicted"/>
<dbReference type="GO" id="GO:0008833">
    <property type="term" value="F:deoxyribonuclease IV (phage-T4-induced) activity"/>
    <property type="evidence" value="ECO:0007669"/>
    <property type="project" value="UniProtKB-EC"/>
</dbReference>
<dbReference type="Proteomes" id="UP000190973">
    <property type="component" value="Unassembled WGS sequence"/>
</dbReference>
<accession>A0A1S8SAX2</accession>
<keyword evidence="2" id="KW-0540">Nuclease</keyword>
<dbReference type="PANTHER" id="PTHR12110:SF21">
    <property type="entry name" value="XYLOSE ISOMERASE-LIKE TIM BARREL DOMAIN-CONTAINING PROTEIN"/>
    <property type="match status" value="1"/>
</dbReference>
<keyword evidence="2" id="KW-0378">Hydrolase</keyword>
<evidence type="ECO:0000313" key="3">
    <source>
        <dbReference type="Proteomes" id="UP000190973"/>
    </source>
</evidence>
<dbReference type="Pfam" id="PF01261">
    <property type="entry name" value="AP_endonuc_2"/>
    <property type="match status" value="1"/>
</dbReference>
<protein>
    <submittedName>
        <fullName evidence="2">Endonuclease 4</fullName>
        <ecNumber evidence="2">3.1.21.2</ecNumber>
    </submittedName>
</protein>
<organism evidence="2 3">
    <name type="scientific">Clostridium beijerinckii</name>
    <name type="common">Clostridium MP</name>
    <dbReference type="NCBI Taxonomy" id="1520"/>
    <lineage>
        <taxon>Bacteria</taxon>
        <taxon>Bacillati</taxon>
        <taxon>Bacillota</taxon>
        <taxon>Clostridia</taxon>
        <taxon>Eubacteriales</taxon>
        <taxon>Clostridiaceae</taxon>
        <taxon>Clostridium</taxon>
    </lineage>
</organism>
<gene>
    <name evidence="2" type="primary">nfo_2</name>
    <name evidence="2" type="ORF">CLBCK_15640</name>
</gene>
<reference evidence="2 3" key="1">
    <citation type="submission" date="2016-05" db="EMBL/GenBank/DDBJ databases">
        <title>Microbial solvent formation.</title>
        <authorList>
            <person name="Poehlein A."/>
            <person name="Montoya Solano J.D."/>
            <person name="Flitsch S."/>
            <person name="Krabben P."/>
            <person name="Duerre P."/>
            <person name="Daniel R."/>
        </authorList>
    </citation>
    <scope>NUCLEOTIDE SEQUENCE [LARGE SCALE GENOMIC DNA]</scope>
    <source>
        <strain evidence="2 3">DSM 53</strain>
    </source>
</reference>
<dbReference type="RefSeq" id="WP_077838245.1">
    <property type="nucleotide sequence ID" value="NZ_JABTAE010000001.1"/>
</dbReference>
<dbReference type="SUPFAM" id="SSF51658">
    <property type="entry name" value="Xylose isomerase-like"/>
    <property type="match status" value="1"/>
</dbReference>
<comment type="caution">
    <text evidence="2">The sequence shown here is derived from an EMBL/GenBank/DDBJ whole genome shotgun (WGS) entry which is preliminary data.</text>
</comment>
<dbReference type="PANTHER" id="PTHR12110">
    <property type="entry name" value="HYDROXYPYRUVATE ISOMERASE"/>
    <property type="match status" value="1"/>
</dbReference>
<dbReference type="InterPro" id="IPR036237">
    <property type="entry name" value="Xyl_isomerase-like_sf"/>
</dbReference>
<name>A0A1S8SAX2_CLOBE</name>
<evidence type="ECO:0000313" key="2">
    <source>
        <dbReference type="EMBL" id="OOM62628.1"/>
    </source>
</evidence>
<dbReference type="EMBL" id="LZZI01000020">
    <property type="protein sequence ID" value="OOM62628.1"/>
    <property type="molecule type" value="Genomic_DNA"/>
</dbReference>
<keyword evidence="2" id="KW-0255">Endonuclease</keyword>
<sequence>MRIGIRAHDIKHNNLDELGKIAHEKNIKSFHFAPKKVINEFEIEKGSLTPGMAQYINRILQKHELNISILGSYINLANPDDGELNEALEIFKEHIRFAKYLGCSIVATETGCYNREYVYTEKNNTEEAFQRSLNSMKAIVEEAEKFGIVVVIEGSVEHVINTPKRLKRALDSIKSNNLQVLFDPINFIDENNYDKMDEIIKESFQLFGDRIVSIHTKDFEYKNGIFKRVPIGTGQFNYILLLSLIKYKKPYIDVIIEDSLPEYQEASIKYIEEMYKKL</sequence>
<feature type="domain" description="Xylose isomerase-like TIM barrel" evidence="1">
    <location>
        <begin position="48"/>
        <end position="271"/>
    </location>
</feature>